<evidence type="ECO:0000259" key="3">
    <source>
        <dbReference type="Pfam" id="PF00210"/>
    </source>
</evidence>
<dbReference type="Gene3D" id="1.20.1260.10">
    <property type="match status" value="2"/>
</dbReference>
<dbReference type="InterPro" id="IPR012347">
    <property type="entry name" value="Ferritin-like"/>
</dbReference>
<dbReference type="InterPro" id="IPR008331">
    <property type="entry name" value="Ferritin_DPS_dom"/>
</dbReference>
<dbReference type="InterPro" id="IPR009078">
    <property type="entry name" value="Ferritin-like_SF"/>
</dbReference>
<protein>
    <submittedName>
        <fullName evidence="4">Rubrerythrin family protein</fullName>
    </submittedName>
</protein>
<proteinExistence type="predicted"/>
<accession>A0A927WFR8</accession>
<dbReference type="Proteomes" id="UP000768462">
    <property type="component" value="Unassembled WGS sequence"/>
</dbReference>
<evidence type="ECO:0000313" key="5">
    <source>
        <dbReference type="Proteomes" id="UP000768462"/>
    </source>
</evidence>
<comment type="caution">
    <text evidence="4">The sequence shown here is derived from an EMBL/GenBank/DDBJ whole genome shotgun (WGS) entry which is preliminary data.</text>
</comment>
<dbReference type="EMBL" id="SVCM01000166">
    <property type="protein sequence ID" value="MBE6061374.1"/>
    <property type="molecule type" value="Genomic_DNA"/>
</dbReference>
<dbReference type="CDD" id="cd07908">
    <property type="entry name" value="Mn_catalase_like"/>
    <property type="match status" value="1"/>
</dbReference>
<dbReference type="GO" id="GO:0006879">
    <property type="term" value="P:intracellular iron ion homeostasis"/>
    <property type="evidence" value="ECO:0007669"/>
    <property type="project" value="UniProtKB-KW"/>
</dbReference>
<keyword evidence="1" id="KW-0409">Iron storage</keyword>
<gene>
    <name evidence="4" type="ORF">E7215_14555</name>
</gene>
<dbReference type="SUPFAM" id="SSF47240">
    <property type="entry name" value="Ferritin-like"/>
    <property type="match status" value="1"/>
</dbReference>
<dbReference type="Pfam" id="PF00210">
    <property type="entry name" value="Ferritin"/>
    <property type="match status" value="1"/>
</dbReference>
<keyword evidence="2" id="KW-0408">Iron</keyword>
<organism evidence="4 5">
    <name type="scientific">Clostridium sulfidigenes</name>
    <dbReference type="NCBI Taxonomy" id="318464"/>
    <lineage>
        <taxon>Bacteria</taxon>
        <taxon>Bacillati</taxon>
        <taxon>Bacillota</taxon>
        <taxon>Clostridia</taxon>
        <taxon>Eubacteriales</taxon>
        <taxon>Clostridiaceae</taxon>
        <taxon>Clostridium</taxon>
    </lineage>
</organism>
<evidence type="ECO:0000256" key="2">
    <source>
        <dbReference type="ARBA" id="ARBA00023004"/>
    </source>
</evidence>
<reference evidence="4" key="1">
    <citation type="submission" date="2019-04" db="EMBL/GenBank/DDBJ databases">
        <title>Evolution of Biomass-Degrading Anaerobic Consortia Revealed by Metagenomics.</title>
        <authorList>
            <person name="Peng X."/>
        </authorList>
    </citation>
    <scope>NUCLEOTIDE SEQUENCE</scope>
    <source>
        <strain evidence="4">SIG254</strain>
    </source>
</reference>
<dbReference type="GO" id="GO:0008199">
    <property type="term" value="F:ferric iron binding"/>
    <property type="evidence" value="ECO:0007669"/>
    <property type="project" value="InterPro"/>
</dbReference>
<dbReference type="AlphaFoldDB" id="A0A927WFR8"/>
<name>A0A927WFR8_9CLOT</name>
<dbReference type="GO" id="GO:0004322">
    <property type="term" value="F:ferroxidase activity"/>
    <property type="evidence" value="ECO:0007669"/>
    <property type="project" value="TreeGrafter"/>
</dbReference>
<evidence type="ECO:0000256" key="1">
    <source>
        <dbReference type="ARBA" id="ARBA00022434"/>
    </source>
</evidence>
<dbReference type="PANTHER" id="PTHR30295:SF0">
    <property type="entry name" value="BACTERIOFERRITIN"/>
    <property type="match status" value="1"/>
</dbReference>
<evidence type="ECO:0000313" key="4">
    <source>
        <dbReference type="EMBL" id="MBE6061374.1"/>
    </source>
</evidence>
<sequence>MESKNIYKADLPYPEIGCKYKNKSYVHLIQINYAGAISELTSVNQYIYHSLAMSEKFEDVSHCLKDIARVELEHLEILGKLIIALGGNPRFEINKGHWSPKFIEYGSNLASMLREDIDGEKATIRQYKETIKLIKDEKVREILERIVKDEEVHIKTLVLLYNEVCRRR</sequence>
<dbReference type="GO" id="GO:0005829">
    <property type="term" value="C:cytosol"/>
    <property type="evidence" value="ECO:0007669"/>
    <property type="project" value="TreeGrafter"/>
</dbReference>
<feature type="domain" description="Ferritin/DPS" evidence="3">
    <location>
        <begin position="39"/>
        <end position="157"/>
    </location>
</feature>
<dbReference type="PANTHER" id="PTHR30295">
    <property type="entry name" value="BACTERIOFERRITIN"/>
    <property type="match status" value="1"/>
</dbReference>
<dbReference type="GO" id="GO:0020037">
    <property type="term" value="F:heme binding"/>
    <property type="evidence" value="ECO:0007669"/>
    <property type="project" value="TreeGrafter"/>
</dbReference>